<comment type="subcellular location">
    <subcellularLocation>
        <location evidence="1">Membrane</location>
    </subcellularLocation>
</comment>
<dbReference type="EMBL" id="JAIFTL010000400">
    <property type="protein sequence ID" value="KAG9319659.1"/>
    <property type="molecule type" value="Genomic_DNA"/>
</dbReference>
<protein>
    <submittedName>
        <fullName evidence="7">Uncharacterized protein</fullName>
    </submittedName>
</protein>
<dbReference type="GO" id="GO:0045039">
    <property type="term" value="P:protein insertion into mitochondrial inner membrane"/>
    <property type="evidence" value="ECO:0007669"/>
    <property type="project" value="TreeGrafter"/>
</dbReference>
<keyword evidence="3 6" id="KW-0812">Transmembrane</keyword>
<evidence type="ECO:0000313" key="8">
    <source>
        <dbReference type="Proteomes" id="UP000717515"/>
    </source>
</evidence>
<evidence type="ECO:0000256" key="3">
    <source>
        <dbReference type="ARBA" id="ARBA00022692"/>
    </source>
</evidence>
<comment type="similarity">
    <text evidence="2">Belongs to the MGR2 family.</text>
</comment>
<evidence type="ECO:0000256" key="2">
    <source>
        <dbReference type="ARBA" id="ARBA00007839"/>
    </source>
</evidence>
<sequence>MEPSKFERAKMGAMMGGAVGLCIGLVFGGVSILRYNPALSYLQNLFPTHHVQYSIDHPLTFATLLHCDDISNGPGSRGYVETLTRTMVSSTATFAFFMAIGSVIRSEEALAIDYASLDQNREKKNIWGQSMRFKTPPVVILQQQQQHQQQQK</sequence>
<keyword evidence="5 6" id="KW-0472">Membrane</keyword>
<comment type="caution">
    <text evidence="7">The sequence shown here is derived from an EMBL/GenBank/DDBJ whole genome shotgun (WGS) entry which is preliminary data.</text>
</comment>
<dbReference type="PANTHER" id="PTHR28525:SF1">
    <property type="entry name" value="REACTIVE OXYGEN SPECIES MODULATOR 1"/>
    <property type="match status" value="1"/>
</dbReference>
<name>A0A9P8CVF0_MORAP</name>
<keyword evidence="4 6" id="KW-1133">Transmembrane helix</keyword>
<dbReference type="Pfam" id="PF10247">
    <property type="entry name" value="Romo1"/>
    <property type="match status" value="2"/>
</dbReference>
<dbReference type="SMART" id="SM01378">
    <property type="entry name" value="Romo1"/>
    <property type="match status" value="1"/>
</dbReference>
<reference evidence="7" key="1">
    <citation type="submission" date="2021-07" db="EMBL/GenBank/DDBJ databases">
        <title>Draft genome of Mortierella alpina, strain LL118, isolated from an aspen leaf litter sample.</title>
        <authorList>
            <person name="Yang S."/>
            <person name="Vinatzer B.A."/>
        </authorList>
    </citation>
    <scope>NUCLEOTIDE SEQUENCE</scope>
    <source>
        <strain evidence="7">LL118</strain>
    </source>
</reference>
<evidence type="ECO:0000256" key="4">
    <source>
        <dbReference type="ARBA" id="ARBA00022989"/>
    </source>
</evidence>
<proteinExistence type="inferred from homology"/>
<dbReference type="AlphaFoldDB" id="A0A9P8CVF0"/>
<evidence type="ECO:0000313" key="7">
    <source>
        <dbReference type="EMBL" id="KAG9319659.1"/>
    </source>
</evidence>
<evidence type="ECO:0000256" key="5">
    <source>
        <dbReference type="ARBA" id="ARBA00023136"/>
    </source>
</evidence>
<gene>
    <name evidence="7" type="ORF">KVV02_008133</name>
</gene>
<dbReference type="GO" id="GO:0005744">
    <property type="term" value="C:TIM23 mitochondrial import inner membrane translocase complex"/>
    <property type="evidence" value="ECO:0007669"/>
    <property type="project" value="TreeGrafter"/>
</dbReference>
<feature type="transmembrane region" description="Helical" evidence="6">
    <location>
        <begin position="12"/>
        <end position="33"/>
    </location>
</feature>
<organism evidence="7 8">
    <name type="scientific">Mortierella alpina</name>
    <name type="common">Oleaginous fungus</name>
    <name type="synonym">Mortierella renispora</name>
    <dbReference type="NCBI Taxonomy" id="64518"/>
    <lineage>
        <taxon>Eukaryota</taxon>
        <taxon>Fungi</taxon>
        <taxon>Fungi incertae sedis</taxon>
        <taxon>Mucoromycota</taxon>
        <taxon>Mortierellomycotina</taxon>
        <taxon>Mortierellomycetes</taxon>
        <taxon>Mortierellales</taxon>
        <taxon>Mortierellaceae</taxon>
        <taxon>Mortierella</taxon>
    </lineage>
</organism>
<accession>A0A9P8CVF0</accession>
<dbReference type="GO" id="GO:0030150">
    <property type="term" value="P:protein import into mitochondrial matrix"/>
    <property type="evidence" value="ECO:0007669"/>
    <property type="project" value="TreeGrafter"/>
</dbReference>
<feature type="transmembrane region" description="Helical" evidence="6">
    <location>
        <begin position="86"/>
        <end position="104"/>
    </location>
</feature>
<evidence type="ECO:0000256" key="6">
    <source>
        <dbReference type="SAM" id="Phobius"/>
    </source>
</evidence>
<dbReference type="Proteomes" id="UP000717515">
    <property type="component" value="Unassembled WGS sequence"/>
</dbReference>
<dbReference type="PANTHER" id="PTHR28525">
    <property type="entry name" value="REACTIVE OXYGEN SPECIES MODULATOR 1"/>
    <property type="match status" value="1"/>
</dbReference>
<dbReference type="InterPro" id="IPR018450">
    <property type="entry name" value="Romo1/Mgr2"/>
</dbReference>
<evidence type="ECO:0000256" key="1">
    <source>
        <dbReference type="ARBA" id="ARBA00004370"/>
    </source>
</evidence>